<feature type="compositionally biased region" description="Basic and acidic residues" evidence="1">
    <location>
        <begin position="174"/>
        <end position="186"/>
    </location>
</feature>
<evidence type="ECO:0000313" key="2">
    <source>
        <dbReference type="EMBL" id="CAE2275704.1"/>
    </source>
</evidence>
<reference evidence="2" key="1">
    <citation type="submission" date="2021-01" db="EMBL/GenBank/DDBJ databases">
        <authorList>
            <person name="Corre E."/>
            <person name="Pelletier E."/>
            <person name="Niang G."/>
            <person name="Scheremetjew M."/>
            <person name="Finn R."/>
            <person name="Kale V."/>
            <person name="Holt S."/>
            <person name="Cochrane G."/>
            <person name="Meng A."/>
            <person name="Brown T."/>
            <person name="Cohen L."/>
        </authorList>
    </citation>
    <scope>NUCLEOTIDE SEQUENCE</scope>
    <source>
        <strain evidence="2">CCMP 2712</strain>
    </source>
</reference>
<sequence length="398" mass="46122">MRRRLAGLAGLAALAALMAVVVTLRGRDMAGERKQVALDQQEIGGWYGDGGDGGKEEDEVDQEYEKAMPFRDPGHISRRGIFLSNAIRRYDNVPRNRGWDWHQPLWGKYVQAQQDPSKVSVGWTSDRKYSKDADDLQHVMERHAYGFEGHREPHETWSISDEEVAQQKEGLQTRSKEPSKLQDQKKSLLKGQVTELKKELMNERKEIESLHDDVHELVTDERVKKDKKLRQSLTYQVMKEKILDARKREKEAEETRDNEGRAEKKEREEEEDRESKLQAQIHKLQARLRRKSPRRFSSSEAQRDLQTYFSRLDKDEAREEASHAEEKLEKLRAKIGRERRRRSSSSLESQLEALKDSTTSERSQKLAMLPSKSAAPKKDNLEALVQQLEEKAVAPFLP</sequence>
<organism evidence="2">
    <name type="scientific">Guillardia theta</name>
    <name type="common">Cryptophyte</name>
    <name type="synonym">Cryptomonas phi</name>
    <dbReference type="NCBI Taxonomy" id="55529"/>
    <lineage>
        <taxon>Eukaryota</taxon>
        <taxon>Cryptophyceae</taxon>
        <taxon>Pyrenomonadales</taxon>
        <taxon>Geminigeraceae</taxon>
        <taxon>Guillardia</taxon>
    </lineage>
</organism>
<feature type="compositionally biased region" description="Basic residues" evidence="1">
    <location>
        <begin position="284"/>
        <end position="294"/>
    </location>
</feature>
<feature type="compositionally biased region" description="Basic and acidic residues" evidence="1">
    <location>
        <begin position="353"/>
        <end position="364"/>
    </location>
</feature>
<dbReference type="AlphaFoldDB" id="A0A7S4JVM5"/>
<proteinExistence type="predicted"/>
<feature type="compositionally biased region" description="Basic and acidic residues" evidence="1">
    <location>
        <begin position="247"/>
        <end position="267"/>
    </location>
</feature>
<feature type="region of interest" description="Disordered" evidence="1">
    <location>
        <begin position="247"/>
        <end position="307"/>
    </location>
</feature>
<feature type="compositionally biased region" description="Polar residues" evidence="1">
    <location>
        <begin position="295"/>
        <end position="307"/>
    </location>
</feature>
<evidence type="ECO:0000256" key="1">
    <source>
        <dbReference type="SAM" id="MobiDB-lite"/>
    </source>
</evidence>
<feature type="region of interest" description="Disordered" evidence="1">
    <location>
        <begin position="336"/>
        <end position="378"/>
    </location>
</feature>
<protein>
    <submittedName>
        <fullName evidence="2">Uncharacterized protein</fullName>
    </submittedName>
</protein>
<gene>
    <name evidence="2" type="ORF">GTHE00462_LOCUS7947</name>
</gene>
<dbReference type="EMBL" id="HBKN01010081">
    <property type="protein sequence ID" value="CAE2275704.1"/>
    <property type="molecule type" value="Transcribed_RNA"/>
</dbReference>
<accession>A0A7S4JVM5</accession>
<feature type="region of interest" description="Disordered" evidence="1">
    <location>
        <begin position="166"/>
        <end position="188"/>
    </location>
</feature>
<name>A0A7S4JVM5_GUITH</name>